<dbReference type="Proteomes" id="UP000604825">
    <property type="component" value="Unassembled WGS sequence"/>
</dbReference>
<evidence type="ECO:0000313" key="1">
    <source>
        <dbReference type="EMBL" id="CAD6269972.1"/>
    </source>
</evidence>
<evidence type="ECO:0000313" key="2">
    <source>
        <dbReference type="Proteomes" id="UP000604825"/>
    </source>
</evidence>
<protein>
    <submittedName>
        <fullName evidence="1">Uncharacterized protein</fullName>
    </submittedName>
</protein>
<gene>
    <name evidence="1" type="ORF">NCGR_LOCUS53268</name>
</gene>
<reference evidence="1" key="1">
    <citation type="submission" date="2020-10" db="EMBL/GenBank/DDBJ databases">
        <authorList>
            <person name="Han B."/>
            <person name="Lu T."/>
            <person name="Zhao Q."/>
            <person name="Huang X."/>
            <person name="Zhao Y."/>
        </authorList>
    </citation>
    <scope>NUCLEOTIDE SEQUENCE</scope>
</reference>
<dbReference type="EMBL" id="CAJGYO010000015">
    <property type="protein sequence ID" value="CAD6269972.1"/>
    <property type="molecule type" value="Genomic_DNA"/>
</dbReference>
<name>A0A811RHX2_9POAL</name>
<keyword evidence="2" id="KW-1185">Reference proteome</keyword>
<organism evidence="1 2">
    <name type="scientific">Miscanthus lutarioriparius</name>
    <dbReference type="NCBI Taxonomy" id="422564"/>
    <lineage>
        <taxon>Eukaryota</taxon>
        <taxon>Viridiplantae</taxon>
        <taxon>Streptophyta</taxon>
        <taxon>Embryophyta</taxon>
        <taxon>Tracheophyta</taxon>
        <taxon>Spermatophyta</taxon>
        <taxon>Magnoliopsida</taxon>
        <taxon>Liliopsida</taxon>
        <taxon>Poales</taxon>
        <taxon>Poaceae</taxon>
        <taxon>PACMAD clade</taxon>
        <taxon>Panicoideae</taxon>
        <taxon>Andropogonodae</taxon>
        <taxon>Andropogoneae</taxon>
        <taxon>Saccharinae</taxon>
        <taxon>Miscanthus</taxon>
    </lineage>
</organism>
<accession>A0A811RHX2</accession>
<comment type="caution">
    <text evidence="1">The sequence shown here is derived from an EMBL/GenBank/DDBJ whole genome shotgun (WGS) entry which is preliminary data.</text>
</comment>
<sequence>MEIHTGNLDPSMKRDIIHVKIILSLLNPQPSVFPFICREIHLRHATIVSVVVIRMIVSGKNLEGVQGAYHWPGNGAGEACPNPIDPWHRFDVVLVGLSSRSTRRRTRGGLLRRRWDVGDHACRRRSVVEERSIPVFGEFVHLQLEIMHDTLGLLALALQLARRLRDGSDESILALLRLGDERDLPHATLPVEVRFVEPFGEGVVDLRDALGDVVVDGGKPQLELVVAVDEAILELAVGFLEPFSIWVFCSAKRRFISSRRSFDSGFMAPRLRVKRV</sequence>
<proteinExistence type="predicted"/>
<dbReference type="AlphaFoldDB" id="A0A811RHX2"/>